<reference evidence="1 2" key="1">
    <citation type="submission" date="2020-11" db="EMBL/GenBank/DDBJ databases">
        <title>Insectihabitans protaetiae gen. nov. sp. nov. and Insectihabitans allomyrinae sp. nov., isolated from larvae of Protaetia brevitarsis seulensis and Allomyrina dichotoma, respectively.</title>
        <authorList>
            <person name="Lee S.D."/>
            <person name="Byeon Y.-S."/>
            <person name="Kim S.-M."/>
            <person name="Yang H.L."/>
            <person name="Kim I.S."/>
        </authorList>
    </citation>
    <scope>NUCLEOTIDE SEQUENCE [LARGE SCALE GENOMIC DNA]</scope>
    <source>
        <strain evidence="1 2">BWR-B9</strain>
    </source>
</reference>
<dbReference type="RefSeq" id="WP_218467493.1">
    <property type="nucleotide sequence ID" value="NZ_JADRCR010000013.1"/>
</dbReference>
<proteinExistence type="predicted"/>
<name>A0ABS1IV76_9GAMM</name>
<comment type="caution">
    <text evidence="1">The sequence shown here is derived from an EMBL/GenBank/DDBJ whole genome shotgun (WGS) entry which is preliminary data.</text>
</comment>
<evidence type="ECO:0000313" key="1">
    <source>
        <dbReference type="EMBL" id="MBK5145656.1"/>
    </source>
</evidence>
<organism evidence="1 2">
    <name type="scientific">Limnobaculum allomyrinae</name>
    <dbReference type="NCBI Taxonomy" id="2791986"/>
    <lineage>
        <taxon>Bacteria</taxon>
        <taxon>Pseudomonadati</taxon>
        <taxon>Pseudomonadota</taxon>
        <taxon>Gammaproteobacteria</taxon>
        <taxon>Enterobacterales</taxon>
        <taxon>Budviciaceae</taxon>
        <taxon>Limnobaculum</taxon>
    </lineage>
</organism>
<accession>A0ABS1IV76</accession>
<gene>
    <name evidence="1" type="ORF">I2494_18440</name>
</gene>
<dbReference type="InterPro" id="IPR008651">
    <property type="entry name" value="Uncharacterised_HicB"/>
</dbReference>
<dbReference type="Pfam" id="PF05534">
    <property type="entry name" value="HicB"/>
    <property type="match status" value="1"/>
</dbReference>
<sequence length="63" mass="7343">MSIVKRDKNFNRDGKSPTFQIRIPQEFREQLNVEAAKDGVSLGNWFKELAREELRRRGVVPKG</sequence>
<dbReference type="Proteomes" id="UP001296921">
    <property type="component" value="Unassembled WGS sequence"/>
</dbReference>
<dbReference type="EMBL" id="JADRCR010000013">
    <property type="protein sequence ID" value="MBK5145656.1"/>
    <property type="molecule type" value="Genomic_DNA"/>
</dbReference>
<evidence type="ECO:0000313" key="2">
    <source>
        <dbReference type="Proteomes" id="UP001296921"/>
    </source>
</evidence>
<keyword evidence="2" id="KW-1185">Reference proteome</keyword>
<protein>
    <submittedName>
        <fullName evidence="1">Toxin-antitoxin system HicB family antitoxin</fullName>
    </submittedName>
</protein>